<dbReference type="GO" id="GO:0005737">
    <property type="term" value="C:cytoplasm"/>
    <property type="evidence" value="ECO:0007669"/>
    <property type="project" value="TreeGrafter"/>
</dbReference>
<protein>
    <submittedName>
        <fullName evidence="4">Amino acid adenylation domain-containing protein</fullName>
    </submittedName>
</protein>
<feature type="region of interest" description="Disordered" evidence="1">
    <location>
        <begin position="1"/>
        <end position="22"/>
    </location>
</feature>
<evidence type="ECO:0000313" key="5">
    <source>
        <dbReference type="Proteomes" id="UP000268329"/>
    </source>
</evidence>
<accession>A0A3G2J6S7</accession>
<keyword evidence="5" id="KW-1185">Reference proteome</keyword>
<reference evidence="4 5" key="1">
    <citation type="submission" date="2018-10" db="EMBL/GenBank/DDBJ databases">
        <title>The genome of Streptomyces dangxiongensis Z022.</title>
        <authorList>
            <person name="Zhang B."/>
        </authorList>
    </citation>
    <scope>NUCLEOTIDE SEQUENCE [LARGE SCALE GENOMIC DNA]</scope>
    <source>
        <strain evidence="4 5">Z022</strain>
    </source>
</reference>
<dbReference type="SUPFAM" id="SSF56801">
    <property type="entry name" value="Acetyl-CoA synthetase-like"/>
    <property type="match status" value="1"/>
</dbReference>
<organism evidence="4 5">
    <name type="scientific">Streptomyces dangxiongensis</name>
    <dbReference type="NCBI Taxonomy" id="1442032"/>
    <lineage>
        <taxon>Bacteria</taxon>
        <taxon>Bacillati</taxon>
        <taxon>Actinomycetota</taxon>
        <taxon>Actinomycetes</taxon>
        <taxon>Kitasatosporales</taxon>
        <taxon>Streptomycetaceae</taxon>
        <taxon>Streptomyces</taxon>
    </lineage>
</organism>
<name>A0A3G2J6S7_9ACTN</name>
<sequence length="541" mass="58513">MPQPTDRRDPPGGNRHPEHRGPVVNIGARTVLDLVDRETAARPDAWAVCEQGRAPVSYAELDRLADTVAAHLTGTFGVGHGDTVLIAARAGVDFTAVVLGTLRAGAAYLPVDMTYPRERIEQILRSSSARLTVLDEGAPGAAVEHPDTAATTLTRLLAEYPGPPPARPRIASEDAAYVIFSSGSTGAPKGIVQTHRCLANLAAWQANGSGLGRERRVLQCAPLTFDVSVQEIFYTLACGGCLYVPHPDVRRDPRDLVEYVIGERIEVVDFPQSLIDILMSLPTTLEHAPALRHIISAGETVRVTPELEGLLTRRPEVTLHNHYGPAENHMVTSHSMSAERGNLEPRPPVGSLVWNTYIRILDEERAPVPDGEVGEVYIGGVGVARGYTDPELTRAVFVEDPFLPGARLYRTRDRGVWRADGTLGLLGRIDDLIKIRGNAVEPREPESRLTALPGVKDAAVFGVARADGGTELHAALTGDPPPAQELRRALLAVLPDYMVPVRWWVTDELPYSANGKLDRRALPGPGAVRLAVVPHQANVSR</sequence>
<dbReference type="GO" id="GO:0043041">
    <property type="term" value="P:amino acid activation for nonribosomal peptide biosynthetic process"/>
    <property type="evidence" value="ECO:0007669"/>
    <property type="project" value="TreeGrafter"/>
</dbReference>
<feature type="domain" description="AMP-binding enzyme C-terminal" evidence="3">
    <location>
        <begin position="446"/>
        <end position="516"/>
    </location>
</feature>
<dbReference type="PROSITE" id="PS00455">
    <property type="entry name" value="AMP_BINDING"/>
    <property type="match status" value="1"/>
</dbReference>
<dbReference type="GO" id="GO:0044550">
    <property type="term" value="P:secondary metabolite biosynthetic process"/>
    <property type="evidence" value="ECO:0007669"/>
    <property type="project" value="TreeGrafter"/>
</dbReference>
<dbReference type="Pfam" id="PF00501">
    <property type="entry name" value="AMP-binding"/>
    <property type="match status" value="1"/>
</dbReference>
<evidence type="ECO:0000259" key="3">
    <source>
        <dbReference type="Pfam" id="PF13193"/>
    </source>
</evidence>
<evidence type="ECO:0000256" key="1">
    <source>
        <dbReference type="SAM" id="MobiDB-lite"/>
    </source>
</evidence>
<dbReference type="RefSeq" id="WP_121785432.1">
    <property type="nucleotide sequence ID" value="NZ_CP033073.1"/>
</dbReference>
<dbReference type="Gene3D" id="3.40.50.12780">
    <property type="entry name" value="N-terminal domain of ligase-like"/>
    <property type="match status" value="1"/>
</dbReference>
<dbReference type="Proteomes" id="UP000268329">
    <property type="component" value="Chromosome"/>
</dbReference>
<dbReference type="PANTHER" id="PTHR45527:SF1">
    <property type="entry name" value="FATTY ACID SYNTHASE"/>
    <property type="match status" value="1"/>
</dbReference>
<dbReference type="Pfam" id="PF13193">
    <property type="entry name" value="AMP-binding_C"/>
    <property type="match status" value="1"/>
</dbReference>
<dbReference type="InterPro" id="IPR042099">
    <property type="entry name" value="ANL_N_sf"/>
</dbReference>
<dbReference type="OrthoDB" id="2472181at2"/>
<dbReference type="PANTHER" id="PTHR45527">
    <property type="entry name" value="NONRIBOSOMAL PEPTIDE SYNTHETASE"/>
    <property type="match status" value="1"/>
</dbReference>
<evidence type="ECO:0000259" key="2">
    <source>
        <dbReference type="Pfam" id="PF00501"/>
    </source>
</evidence>
<dbReference type="InterPro" id="IPR045851">
    <property type="entry name" value="AMP-bd_C_sf"/>
</dbReference>
<dbReference type="KEGG" id="sdd:D9753_01965"/>
<proteinExistence type="predicted"/>
<feature type="domain" description="AMP-dependent synthetase/ligase" evidence="2">
    <location>
        <begin position="37"/>
        <end position="387"/>
    </location>
</feature>
<evidence type="ECO:0000313" key="4">
    <source>
        <dbReference type="EMBL" id="AYN37923.1"/>
    </source>
</evidence>
<feature type="compositionally biased region" description="Basic and acidic residues" evidence="1">
    <location>
        <begin position="1"/>
        <end position="21"/>
    </location>
</feature>
<gene>
    <name evidence="4" type="ORF">D9753_01965</name>
</gene>
<dbReference type="EMBL" id="CP033073">
    <property type="protein sequence ID" value="AYN37923.1"/>
    <property type="molecule type" value="Genomic_DNA"/>
</dbReference>
<dbReference type="InterPro" id="IPR010071">
    <property type="entry name" value="AA_adenyl_dom"/>
</dbReference>
<dbReference type="AlphaFoldDB" id="A0A3G2J6S7"/>
<dbReference type="GO" id="GO:0031177">
    <property type="term" value="F:phosphopantetheine binding"/>
    <property type="evidence" value="ECO:0007669"/>
    <property type="project" value="TreeGrafter"/>
</dbReference>
<dbReference type="InterPro" id="IPR025110">
    <property type="entry name" value="AMP-bd_C"/>
</dbReference>
<dbReference type="Gene3D" id="3.30.300.30">
    <property type="match status" value="1"/>
</dbReference>
<dbReference type="NCBIfam" id="TIGR01733">
    <property type="entry name" value="AA-adenyl-dom"/>
    <property type="match status" value="1"/>
</dbReference>
<dbReference type="InterPro" id="IPR000873">
    <property type="entry name" value="AMP-dep_synth/lig_dom"/>
</dbReference>
<dbReference type="InterPro" id="IPR020845">
    <property type="entry name" value="AMP-binding_CS"/>
</dbReference>